<dbReference type="InterPro" id="IPR013149">
    <property type="entry name" value="ADH-like_C"/>
</dbReference>
<dbReference type="PANTHER" id="PTHR43205:SF7">
    <property type="entry name" value="PROSTAGLANDIN REDUCTASE 1"/>
    <property type="match status" value="1"/>
</dbReference>
<dbReference type="InterPro" id="IPR036291">
    <property type="entry name" value="NAD(P)-bd_dom_sf"/>
</dbReference>
<dbReference type="SUPFAM" id="SSF51735">
    <property type="entry name" value="NAD(P)-binding Rossmann-fold domains"/>
    <property type="match status" value="1"/>
</dbReference>
<organism evidence="3 4">
    <name type="scientific">Parvularcula marina</name>
    <dbReference type="NCBI Taxonomy" id="2292771"/>
    <lineage>
        <taxon>Bacteria</taxon>
        <taxon>Pseudomonadati</taxon>
        <taxon>Pseudomonadota</taxon>
        <taxon>Alphaproteobacteria</taxon>
        <taxon>Parvularculales</taxon>
        <taxon>Parvularculaceae</taxon>
        <taxon>Parvularcula</taxon>
    </lineage>
</organism>
<dbReference type="SMART" id="SM00829">
    <property type="entry name" value="PKS_ER"/>
    <property type="match status" value="1"/>
</dbReference>
<dbReference type="RefSeq" id="WP_116393296.1">
    <property type="nucleotide sequence ID" value="NZ_QUQO01000002.1"/>
</dbReference>
<keyword evidence="1" id="KW-0560">Oxidoreductase</keyword>
<dbReference type="FunFam" id="3.40.50.720:FF:000121">
    <property type="entry name" value="Prostaglandin reductase 2"/>
    <property type="match status" value="1"/>
</dbReference>
<proteinExistence type="predicted"/>
<dbReference type="Gene3D" id="3.90.180.10">
    <property type="entry name" value="Medium-chain alcohol dehydrogenases, catalytic domain"/>
    <property type="match status" value="1"/>
</dbReference>
<sequence length="341" mass="36509">MTETRQITLEDYPAGMPAPEHFGHRTVDLPDPQDGEVLIRVLWMSVDPYMRGRMRPNVKSYIPPFQKGEPLDGGAVGQVIKSKDPKFAEGDFVVGFAGGWRDHHVGPASAYTKVDPNLAPLSAYLGVLGMPGLTAWVGLSQIIKPKEGEVLYVSGAAGAVGSLACQLGKHYGMTVMGSAGSAEKVEWLEKEAGVDKAFNYKEHDVVSLTKAISEIAPKGVDGYFENVGGMQLEAILNTVAFGGRMAFCGMISGYNNDKPEPGPSNLINIVGRGVMIQGFIVSNYMNLVPQFAAEVAPLLAAGKVKFEETIYEGLDKAPDAFIGLFRGENFGKAVVKIAEPA</sequence>
<dbReference type="CDD" id="cd05288">
    <property type="entry name" value="PGDH"/>
    <property type="match status" value="1"/>
</dbReference>
<dbReference type="Pfam" id="PF00107">
    <property type="entry name" value="ADH_zinc_N"/>
    <property type="match status" value="1"/>
</dbReference>
<accession>A0A371R803</accession>
<evidence type="ECO:0000313" key="4">
    <source>
        <dbReference type="Proteomes" id="UP000264589"/>
    </source>
</evidence>
<dbReference type="Gene3D" id="3.40.50.720">
    <property type="entry name" value="NAD(P)-binding Rossmann-like Domain"/>
    <property type="match status" value="1"/>
</dbReference>
<dbReference type="InterPro" id="IPR041694">
    <property type="entry name" value="ADH_N_2"/>
</dbReference>
<gene>
    <name evidence="3" type="ORF">DX908_14965</name>
</gene>
<dbReference type="SUPFAM" id="SSF50129">
    <property type="entry name" value="GroES-like"/>
    <property type="match status" value="2"/>
</dbReference>
<dbReference type="EMBL" id="QUQO01000002">
    <property type="protein sequence ID" value="RFB01580.1"/>
    <property type="molecule type" value="Genomic_DNA"/>
</dbReference>
<dbReference type="PANTHER" id="PTHR43205">
    <property type="entry name" value="PROSTAGLANDIN REDUCTASE"/>
    <property type="match status" value="1"/>
</dbReference>
<feature type="domain" description="Enoyl reductase (ER)" evidence="2">
    <location>
        <begin position="15"/>
        <end position="335"/>
    </location>
</feature>
<dbReference type="Pfam" id="PF16884">
    <property type="entry name" value="ADH_N_2"/>
    <property type="match status" value="1"/>
</dbReference>
<evidence type="ECO:0000256" key="1">
    <source>
        <dbReference type="ARBA" id="ARBA00023002"/>
    </source>
</evidence>
<dbReference type="FunCoup" id="A0A371R803">
    <property type="interactions" value="197"/>
</dbReference>
<dbReference type="InParanoid" id="A0A371R803"/>
<keyword evidence="4" id="KW-1185">Reference proteome</keyword>
<reference evidence="3 4" key="1">
    <citation type="submission" date="2018-08" db="EMBL/GenBank/DDBJ databases">
        <title>Parvularcula sp. SM1705, isolated from surface water of the South Sea China.</title>
        <authorList>
            <person name="Sun L."/>
        </authorList>
    </citation>
    <scope>NUCLEOTIDE SEQUENCE [LARGE SCALE GENOMIC DNA]</scope>
    <source>
        <strain evidence="3 4">SM1705</strain>
    </source>
</reference>
<evidence type="ECO:0000313" key="3">
    <source>
        <dbReference type="EMBL" id="RFB01580.1"/>
    </source>
</evidence>
<evidence type="ECO:0000259" key="2">
    <source>
        <dbReference type="SMART" id="SM00829"/>
    </source>
</evidence>
<dbReference type="GO" id="GO:0016628">
    <property type="term" value="F:oxidoreductase activity, acting on the CH-CH group of donors, NAD or NADP as acceptor"/>
    <property type="evidence" value="ECO:0007669"/>
    <property type="project" value="InterPro"/>
</dbReference>
<dbReference type="InterPro" id="IPR020843">
    <property type="entry name" value="ER"/>
</dbReference>
<dbReference type="InterPro" id="IPR011032">
    <property type="entry name" value="GroES-like_sf"/>
</dbReference>
<dbReference type="Proteomes" id="UP000264589">
    <property type="component" value="Unassembled WGS sequence"/>
</dbReference>
<dbReference type="AlphaFoldDB" id="A0A371R803"/>
<dbReference type="InterPro" id="IPR045010">
    <property type="entry name" value="MDR_fam"/>
</dbReference>
<protein>
    <submittedName>
        <fullName evidence="3">NADP-dependent oxidoreductase</fullName>
    </submittedName>
</protein>
<dbReference type="OrthoDB" id="9805663at2"/>
<name>A0A371R803_9PROT</name>
<comment type="caution">
    <text evidence="3">The sequence shown here is derived from an EMBL/GenBank/DDBJ whole genome shotgun (WGS) entry which is preliminary data.</text>
</comment>